<organism evidence="1 2">
    <name type="scientific">Afipia felis</name>
    <name type="common">Cat scratch disease bacillus</name>
    <dbReference type="NCBI Taxonomy" id="1035"/>
    <lineage>
        <taxon>Bacteria</taxon>
        <taxon>Pseudomonadati</taxon>
        <taxon>Pseudomonadota</taxon>
        <taxon>Alphaproteobacteria</taxon>
        <taxon>Hyphomicrobiales</taxon>
        <taxon>Nitrobacteraceae</taxon>
        <taxon>Afipia</taxon>
    </lineage>
</organism>
<dbReference type="EMBL" id="UIGB01000001">
    <property type="protein sequence ID" value="SUU85876.1"/>
    <property type="molecule type" value="Genomic_DNA"/>
</dbReference>
<gene>
    <name evidence="1" type="ORF">NCTC12722_03094</name>
</gene>
<dbReference type="Proteomes" id="UP000254343">
    <property type="component" value="Unassembled WGS sequence"/>
</dbReference>
<dbReference type="AlphaFoldDB" id="A0A380WAQ0"/>
<evidence type="ECO:0000313" key="2">
    <source>
        <dbReference type="Proteomes" id="UP000254343"/>
    </source>
</evidence>
<reference evidence="1 2" key="1">
    <citation type="submission" date="2018-06" db="EMBL/GenBank/DDBJ databases">
        <authorList>
            <consortium name="Pathogen Informatics"/>
            <person name="Doyle S."/>
        </authorList>
    </citation>
    <scope>NUCLEOTIDE SEQUENCE [LARGE SCALE GENOMIC DNA]</scope>
    <source>
        <strain evidence="1 2">NCTC12722</strain>
    </source>
</reference>
<name>A0A380WAQ0_AFIFE</name>
<proteinExistence type="predicted"/>
<evidence type="ECO:0008006" key="3">
    <source>
        <dbReference type="Google" id="ProtNLM"/>
    </source>
</evidence>
<dbReference type="InterPro" id="IPR013433">
    <property type="entry name" value="PHA_gran_rgn"/>
</dbReference>
<sequence length="111" mass="12421">MSNQEICKVSKPLVVSIPHNLGREEAIRRMKNGLSSARTQYSHLLTVNEETWNDNQLAFRVTALAQAVSGTIDVAEDHVKLEVMLPWLLAKLADRAQALIGDKGRLMLEKK</sequence>
<evidence type="ECO:0000313" key="1">
    <source>
        <dbReference type="EMBL" id="SUU85876.1"/>
    </source>
</evidence>
<accession>A0A380WAQ0</accession>
<dbReference type="Pfam" id="PF09650">
    <property type="entry name" value="PHA_gran_rgn"/>
    <property type="match status" value="1"/>
</dbReference>
<protein>
    <recommendedName>
        <fullName evidence="3">Polyhydroxyalkanoic acid system protein (PHA_gran_rgn)</fullName>
    </recommendedName>
</protein>